<dbReference type="GeneID" id="57978846"/>
<dbReference type="RefSeq" id="WP_003607900.1">
    <property type="nucleotide sequence ID" value="NZ_ALXH01000033.1"/>
</dbReference>
<feature type="transmembrane region" description="Helical" evidence="1">
    <location>
        <begin position="21"/>
        <end position="43"/>
    </location>
</feature>
<dbReference type="EMBL" id="JACSZT010000008">
    <property type="protein sequence ID" value="MBC6499095.1"/>
    <property type="molecule type" value="Genomic_DNA"/>
</dbReference>
<dbReference type="Pfam" id="PF09911">
    <property type="entry name" value="DUF2140"/>
    <property type="match status" value="1"/>
</dbReference>
<keyword evidence="1" id="KW-1133">Transmembrane helix</keyword>
<dbReference type="Proteomes" id="UP000808038">
    <property type="component" value="Unassembled WGS sequence"/>
</dbReference>
<reference evidence="2" key="2">
    <citation type="submission" date="2020-08" db="EMBL/GenBank/DDBJ databases">
        <title>Complete genome sequence of Weissella confusa strain FS54 provides insights into metabolic potential.</title>
        <authorList>
            <person name="Fhoula I."/>
            <person name="Najjari A."/>
            <person name="Lekired A."/>
            <person name="Bessrour-Aouam N."/>
            <person name="Jaballah S."/>
            <person name="Klibi N."/>
            <person name="Ouzari H.-I."/>
        </authorList>
    </citation>
    <scope>NUCLEOTIDE SEQUENCE</scope>
    <source>
        <strain evidence="2">FS54</strain>
    </source>
</reference>
<name>A0A3R6FBJ2_WEICO</name>
<evidence type="ECO:0000313" key="4">
    <source>
        <dbReference type="Proteomes" id="UP000650485"/>
    </source>
</evidence>
<keyword evidence="1" id="KW-0472">Membrane</keyword>
<protein>
    <submittedName>
        <fullName evidence="2">YpmS family protein</fullName>
    </submittedName>
</protein>
<evidence type="ECO:0000313" key="3">
    <source>
        <dbReference type="EMBL" id="MBJ7631884.1"/>
    </source>
</evidence>
<gene>
    <name evidence="2" type="ORF">H7R52_10525</name>
    <name evidence="3" type="ORF">HAU43_02030</name>
</gene>
<sequence length="204" mass="22554">MEPRKVTRFGVVMPSRERVQGIITGIGITLVALVALVIVLILLPQDRTEVTDTKPQIGQASFTVAVDRKELNALVEQYLNNDPALKDKFRFEMTKSGMMVYGTYKLLGQNVDFGMKMVPEVTKNGGILLHAKSVAVGQLPLPVKYVMGYLGNMVDLPKWLTIDTSEQTILIDLGKAPKVQGMRVKAVTIDPAKDKFLFRGGYSK</sequence>
<accession>A0A3R6FBJ2</accession>
<reference evidence="3" key="1">
    <citation type="submission" date="2020-02" db="EMBL/GenBank/DDBJ databases">
        <authorList>
            <person name="Fontana A."/>
            <person name="Patrone V."/>
            <person name="Morelli L."/>
        </authorList>
    </citation>
    <scope>NUCLEOTIDE SEQUENCE</scope>
    <source>
        <strain evidence="3">CCUG 30943</strain>
    </source>
</reference>
<dbReference type="AlphaFoldDB" id="A0A3R6FBJ2"/>
<dbReference type="Proteomes" id="UP000650485">
    <property type="component" value="Unassembled WGS sequence"/>
</dbReference>
<evidence type="ECO:0000256" key="1">
    <source>
        <dbReference type="SAM" id="Phobius"/>
    </source>
</evidence>
<dbReference type="InterPro" id="IPR018672">
    <property type="entry name" value="DUF2140"/>
</dbReference>
<proteinExistence type="predicted"/>
<comment type="caution">
    <text evidence="2">The sequence shown here is derived from an EMBL/GenBank/DDBJ whole genome shotgun (WGS) entry which is preliminary data.</text>
</comment>
<dbReference type="EMBL" id="JAAOCX010000002">
    <property type="protein sequence ID" value="MBJ7631884.1"/>
    <property type="molecule type" value="Genomic_DNA"/>
</dbReference>
<reference evidence="3" key="3">
    <citation type="journal article" date="2021" name="Int. J. Food Microbiol.">
        <title>Safety demonstration of a microbial species for use in the food chain: Weissella confusa.</title>
        <authorList>
            <person name="Bourdichon F."/>
            <person name="Patrone V."/>
            <person name="Fontana A."/>
            <person name="Milani G."/>
            <person name="Morelli L."/>
        </authorList>
    </citation>
    <scope>NUCLEOTIDE SEQUENCE</scope>
    <source>
        <strain evidence="3">CCUG 30943</strain>
    </source>
</reference>
<keyword evidence="1" id="KW-0812">Transmembrane</keyword>
<organism evidence="2 4">
    <name type="scientific">Weissella confusa</name>
    <name type="common">Lactobacillus confusus</name>
    <dbReference type="NCBI Taxonomy" id="1583"/>
    <lineage>
        <taxon>Bacteria</taxon>
        <taxon>Bacillati</taxon>
        <taxon>Bacillota</taxon>
        <taxon>Bacilli</taxon>
        <taxon>Lactobacillales</taxon>
        <taxon>Lactobacillaceae</taxon>
        <taxon>Weissella</taxon>
    </lineage>
</organism>
<evidence type="ECO:0000313" key="2">
    <source>
        <dbReference type="EMBL" id="MBC6499095.1"/>
    </source>
</evidence>